<dbReference type="InterPro" id="IPR036250">
    <property type="entry name" value="AcylCo_DH-like_C"/>
</dbReference>
<dbReference type="EC" id="1.3.99.41" evidence="8"/>
<feature type="domain" description="Acyl-CoA oxidase/dehydrogenase middle" evidence="12">
    <location>
        <begin position="162"/>
        <end position="268"/>
    </location>
</feature>
<dbReference type="Gene3D" id="1.20.140.10">
    <property type="entry name" value="Butyryl-CoA Dehydrogenase, subunit A, domain 3"/>
    <property type="match status" value="1"/>
</dbReference>
<feature type="domain" description="Acyl-CoA dehydrogenase/oxidase N-terminal" evidence="13">
    <location>
        <begin position="41"/>
        <end position="157"/>
    </location>
</feature>
<evidence type="ECO:0000256" key="8">
    <source>
        <dbReference type="ARBA" id="ARBA00066694"/>
    </source>
</evidence>
<dbReference type="InterPro" id="IPR025878">
    <property type="entry name" value="Acyl-CoA_dh-like_C_dom"/>
</dbReference>
<dbReference type="PANTHER" id="PTHR42803">
    <property type="entry name" value="ACYL-COA DEHYDROGENASE"/>
    <property type="match status" value="1"/>
</dbReference>
<dbReference type="InterPro" id="IPR006091">
    <property type="entry name" value="Acyl-CoA_Oxase/DH_mid-dom"/>
</dbReference>
<evidence type="ECO:0000256" key="3">
    <source>
        <dbReference type="ARBA" id="ARBA00022630"/>
    </source>
</evidence>
<keyword evidence="3 10" id="KW-0285">Flavoprotein</keyword>
<sequence>MADYQAPVSEISFVLNDLLDVPKLYALPDFSEASAELVDAVVEEAGKFAAQVFAPINRVGDLQHSRAVNGEVVTPDGFKEAYQLFVDNGWMSLAQDPEYGGQGLPFTVHMTASEFWNSANTSMALCPMLTAGAIDVFAAHASNELKAIYLPKLISGEWTGTMNLTESHAGSDLSNLKTKATPHDDHYLIKGQKIYITWGEHDMTDNIVHIVLAPLADAPAGVKGLSLFVVPKFLVNEDGSLGERNDVKVVSTEHKLGINASPTCVMSFGENAGAVGYMIGEPGQGLACMFTLMNHARLEVGLEGVGLSERAYQDALSYARERVQGRSPATGDSISIIGHPDVQRMLMQMKSLTDAMRALCYDASMSHDLRTHGDDEETRDYHSTRFALLTPVTKAWCTELVNEVTSLGIQVHGGMGFVEETGVAQHYRDARITSIYEGTNGIQANDLVNRKLIRDGGAGVKALMNEMTQSVESAGDFPELRDAFRAGVSELQETSNYILDNHKDSDYFEGAVAYNYLMQMGYVCGAWYHYRSALAAHKKLQSGEGDSQFYANKLLAARFYIHQMLPRAFAFGSAVRDGAGIGSELNEQSFS</sequence>
<comment type="catalytic activity">
    <reaction evidence="6">
        <text>3-(methylsulfanyl)propanoyl-CoA + oxidized [electron-transfer flavoprotein] + H(+) = 3-(methylsulfanyl)acryloyl-CoA + reduced [electron-transfer flavoprotein]</text>
        <dbReference type="Rhea" id="RHEA:52612"/>
        <dbReference type="Rhea" id="RHEA-COMP:10685"/>
        <dbReference type="Rhea" id="RHEA-COMP:10686"/>
        <dbReference type="ChEBI" id="CHEBI:15378"/>
        <dbReference type="ChEBI" id="CHEBI:57692"/>
        <dbReference type="ChEBI" id="CHEBI:58307"/>
        <dbReference type="ChEBI" id="CHEBI:82815"/>
        <dbReference type="ChEBI" id="CHEBI:84994"/>
        <dbReference type="EC" id="1.3.99.41"/>
    </reaction>
    <physiologicalReaction direction="left-to-right" evidence="6">
        <dbReference type="Rhea" id="RHEA:52613"/>
    </physiologicalReaction>
</comment>
<evidence type="ECO:0000259" key="12">
    <source>
        <dbReference type="Pfam" id="PF02770"/>
    </source>
</evidence>
<dbReference type="EMBL" id="QNRT01000002">
    <property type="protein sequence ID" value="RBP50880.1"/>
    <property type="molecule type" value="Genomic_DNA"/>
</dbReference>
<proteinExistence type="inferred from homology"/>
<reference evidence="15 16" key="1">
    <citation type="submission" date="2018-06" db="EMBL/GenBank/DDBJ databases">
        <title>Genomic Encyclopedia of Type Strains, Phase IV (KMG-IV): sequencing the most valuable type-strain genomes for metagenomic binning, comparative biology and taxonomic classification.</title>
        <authorList>
            <person name="Goeker M."/>
        </authorList>
    </citation>
    <scope>NUCLEOTIDE SEQUENCE [LARGE SCALE GENOMIC DNA]</scope>
    <source>
        <strain evidence="15 16">DSM 24032</strain>
    </source>
</reference>
<dbReference type="InterPro" id="IPR037069">
    <property type="entry name" value="AcylCoA_DH/ox_N_sf"/>
</dbReference>
<evidence type="ECO:0000313" key="16">
    <source>
        <dbReference type="Proteomes" id="UP000253083"/>
    </source>
</evidence>
<gene>
    <name evidence="15" type="ORF">DFR28_102296</name>
</gene>
<dbReference type="InterPro" id="IPR009100">
    <property type="entry name" value="AcylCoA_DH/oxidase_NM_dom_sf"/>
</dbReference>
<evidence type="ECO:0000313" key="15">
    <source>
        <dbReference type="EMBL" id="RBP50880.1"/>
    </source>
</evidence>
<dbReference type="InterPro" id="IPR052166">
    <property type="entry name" value="Diverse_Acyl-CoA_DH"/>
</dbReference>
<dbReference type="SUPFAM" id="SSF47203">
    <property type="entry name" value="Acyl-CoA dehydrogenase C-terminal domain-like"/>
    <property type="match status" value="1"/>
</dbReference>
<dbReference type="InterPro" id="IPR013786">
    <property type="entry name" value="AcylCoA_DH/ox_N"/>
</dbReference>
<dbReference type="Pfam" id="PF12806">
    <property type="entry name" value="Acyl-CoA_dh_C"/>
    <property type="match status" value="1"/>
</dbReference>
<evidence type="ECO:0000259" key="11">
    <source>
        <dbReference type="Pfam" id="PF00441"/>
    </source>
</evidence>
<dbReference type="GO" id="GO:0016627">
    <property type="term" value="F:oxidoreductase activity, acting on the CH-CH group of donors"/>
    <property type="evidence" value="ECO:0007669"/>
    <property type="project" value="InterPro"/>
</dbReference>
<dbReference type="Gene3D" id="2.40.110.10">
    <property type="entry name" value="Butyryl-CoA Dehydrogenase, subunit A, domain 2"/>
    <property type="match status" value="1"/>
</dbReference>
<dbReference type="Pfam" id="PF02770">
    <property type="entry name" value="Acyl-CoA_dh_M"/>
    <property type="match status" value="1"/>
</dbReference>
<keyword evidence="4 10" id="KW-0274">FAD</keyword>
<evidence type="ECO:0000259" key="14">
    <source>
        <dbReference type="Pfam" id="PF12806"/>
    </source>
</evidence>
<dbReference type="Gene3D" id="1.10.540.10">
    <property type="entry name" value="Acyl-CoA dehydrogenase/oxidase, N-terminal domain"/>
    <property type="match status" value="1"/>
</dbReference>
<feature type="domain" description="Acyl-CoA dehydrogenase/oxidase C-terminal" evidence="11">
    <location>
        <begin position="283"/>
        <end position="450"/>
    </location>
</feature>
<dbReference type="SUPFAM" id="SSF56645">
    <property type="entry name" value="Acyl-CoA dehydrogenase NM domain-like"/>
    <property type="match status" value="1"/>
</dbReference>
<accession>A0A395JQ93</accession>
<keyword evidence="5 10" id="KW-0560">Oxidoreductase</keyword>
<dbReference type="Pfam" id="PF02771">
    <property type="entry name" value="Acyl-CoA_dh_N"/>
    <property type="match status" value="1"/>
</dbReference>
<dbReference type="Pfam" id="PF00441">
    <property type="entry name" value="Acyl-CoA_dh_1"/>
    <property type="match status" value="1"/>
</dbReference>
<comment type="caution">
    <text evidence="15">The sequence shown here is derived from an EMBL/GenBank/DDBJ whole genome shotgun (WGS) entry which is preliminary data.</text>
</comment>
<dbReference type="RefSeq" id="WP_113953696.1">
    <property type="nucleotide sequence ID" value="NZ_QNRT01000002.1"/>
</dbReference>
<evidence type="ECO:0000256" key="5">
    <source>
        <dbReference type="ARBA" id="ARBA00023002"/>
    </source>
</evidence>
<comment type="cofactor">
    <cofactor evidence="1 10">
        <name>FAD</name>
        <dbReference type="ChEBI" id="CHEBI:57692"/>
    </cofactor>
</comment>
<dbReference type="FunFam" id="2.40.110.10:FF:000031">
    <property type="entry name" value="Acyl-CoA dehydrogenase, putative"/>
    <property type="match status" value="1"/>
</dbReference>
<comment type="similarity">
    <text evidence="2 10">Belongs to the acyl-CoA dehydrogenase family.</text>
</comment>
<dbReference type="AlphaFoldDB" id="A0A395JQ93"/>
<organism evidence="15 16">
    <name type="scientific">Arenicella xantha</name>
    <dbReference type="NCBI Taxonomy" id="644221"/>
    <lineage>
        <taxon>Bacteria</taxon>
        <taxon>Pseudomonadati</taxon>
        <taxon>Pseudomonadota</taxon>
        <taxon>Gammaproteobacteria</taxon>
        <taxon>Arenicellales</taxon>
        <taxon>Arenicellaceae</taxon>
        <taxon>Arenicella</taxon>
    </lineage>
</organism>
<dbReference type="GO" id="GO:0050660">
    <property type="term" value="F:flavin adenine dinucleotide binding"/>
    <property type="evidence" value="ECO:0007669"/>
    <property type="project" value="InterPro"/>
</dbReference>
<feature type="domain" description="Acetyl-CoA dehydrogenase-like C-terminal" evidence="14">
    <location>
        <begin position="463"/>
        <end position="579"/>
    </location>
</feature>
<evidence type="ECO:0000256" key="1">
    <source>
        <dbReference type="ARBA" id="ARBA00001974"/>
    </source>
</evidence>
<evidence type="ECO:0000256" key="10">
    <source>
        <dbReference type="RuleBase" id="RU362125"/>
    </source>
</evidence>
<protein>
    <recommendedName>
        <fullName evidence="9">3-methylmercaptopropionyl-CoA dehydrogenase</fullName>
        <ecNumber evidence="8">1.3.99.41</ecNumber>
    </recommendedName>
</protein>
<evidence type="ECO:0000256" key="2">
    <source>
        <dbReference type="ARBA" id="ARBA00009347"/>
    </source>
</evidence>
<evidence type="ECO:0000256" key="6">
    <source>
        <dbReference type="ARBA" id="ARBA00051388"/>
    </source>
</evidence>
<dbReference type="Proteomes" id="UP000253083">
    <property type="component" value="Unassembled WGS sequence"/>
</dbReference>
<dbReference type="InterPro" id="IPR009075">
    <property type="entry name" value="AcylCo_DH/oxidase_C"/>
</dbReference>
<name>A0A395JQ93_9GAMM</name>
<dbReference type="OrthoDB" id="9764895at2"/>
<keyword evidence="16" id="KW-1185">Reference proteome</keyword>
<dbReference type="InParanoid" id="A0A395JQ93"/>
<evidence type="ECO:0000259" key="13">
    <source>
        <dbReference type="Pfam" id="PF02771"/>
    </source>
</evidence>
<dbReference type="PANTHER" id="PTHR42803:SF1">
    <property type="entry name" value="BROAD-SPECIFICITY LINEAR ACYL-COA DEHYDROGENASE FADE5"/>
    <property type="match status" value="1"/>
</dbReference>
<evidence type="ECO:0000256" key="4">
    <source>
        <dbReference type="ARBA" id="ARBA00022827"/>
    </source>
</evidence>
<dbReference type="InterPro" id="IPR046373">
    <property type="entry name" value="Acyl-CoA_Oxase/DH_mid-dom_sf"/>
</dbReference>
<comment type="function">
    <text evidence="7">Involved in the assimilation of dimethylsulphoniopropionate (DMSP), an important compound in the fixation of carbon in marine phytoplankton, by mediating the conversion of 3-(methylthio)propanoyl-CoA (MMPA-CoA) to 3-(methylthio)acryloyl-CoA (MTA-CoA).</text>
</comment>
<evidence type="ECO:0000256" key="9">
    <source>
        <dbReference type="ARBA" id="ARBA00069043"/>
    </source>
</evidence>
<evidence type="ECO:0000256" key="7">
    <source>
        <dbReference type="ARBA" id="ARBA00058683"/>
    </source>
</evidence>